<organism evidence="2 3">
    <name type="scientific">Coptotermes formosanus</name>
    <name type="common">Formosan subterranean termite</name>
    <dbReference type="NCBI Taxonomy" id="36987"/>
    <lineage>
        <taxon>Eukaryota</taxon>
        <taxon>Metazoa</taxon>
        <taxon>Ecdysozoa</taxon>
        <taxon>Arthropoda</taxon>
        <taxon>Hexapoda</taxon>
        <taxon>Insecta</taxon>
        <taxon>Pterygota</taxon>
        <taxon>Neoptera</taxon>
        <taxon>Polyneoptera</taxon>
        <taxon>Dictyoptera</taxon>
        <taxon>Blattodea</taxon>
        <taxon>Blattoidea</taxon>
        <taxon>Termitoidae</taxon>
        <taxon>Rhinotermitidae</taxon>
        <taxon>Coptotermes</taxon>
    </lineage>
</organism>
<feature type="region of interest" description="Disordered" evidence="1">
    <location>
        <begin position="22"/>
        <end position="41"/>
    </location>
</feature>
<dbReference type="InParanoid" id="A0A6L2Q6L3"/>
<name>A0A6L2Q6L3_COPFO</name>
<proteinExistence type="predicted"/>
<dbReference type="EMBL" id="BLKM01000869">
    <property type="protein sequence ID" value="GFG39132.1"/>
    <property type="molecule type" value="Genomic_DNA"/>
</dbReference>
<dbReference type="OrthoDB" id="5985142at2759"/>
<dbReference type="PANTHER" id="PTHR13154:SF6">
    <property type="entry name" value="GEO05078P1"/>
    <property type="match status" value="1"/>
</dbReference>
<evidence type="ECO:0000256" key="1">
    <source>
        <dbReference type="SAM" id="MobiDB-lite"/>
    </source>
</evidence>
<dbReference type="PANTHER" id="PTHR13154">
    <property type="entry name" value="POLYADENYLATE-BINDING PROTEIN-INTERACTING PROTEIN 2"/>
    <property type="match status" value="1"/>
</dbReference>
<dbReference type="GO" id="GO:0000900">
    <property type="term" value="F:mRNA regulatory element binding translation repressor activity"/>
    <property type="evidence" value="ECO:0007669"/>
    <property type="project" value="InterPro"/>
</dbReference>
<protein>
    <recommendedName>
        <fullName evidence="4">Ataxin-2 C-terminal domain-containing protein</fullName>
    </recommendedName>
</protein>
<dbReference type="AlphaFoldDB" id="A0A6L2Q6L3"/>
<gene>
    <name evidence="2" type="ORF">Cfor_10611</name>
</gene>
<evidence type="ECO:0000313" key="3">
    <source>
        <dbReference type="Proteomes" id="UP000502823"/>
    </source>
</evidence>
<dbReference type="GO" id="GO:0005737">
    <property type="term" value="C:cytoplasm"/>
    <property type="evidence" value="ECO:0007669"/>
    <property type="project" value="TreeGrafter"/>
</dbReference>
<evidence type="ECO:0000313" key="2">
    <source>
        <dbReference type="EMBL" id="GFG39132.1"/>
    </source>
</evidence>
<accession>A0A6L2Q6L3</accession>
<dbReference type="GO" id="GO:0045947">
    <property type="term" value="P:negative regulation of translational initiation"/>
    <property type="evidence" value="ECO:0007669"/>
    <property type="project" value="InterPro"/>
</dbReference>
<sequence length="116" mass="12984">MKIPNGTGSGYYGHDSSVISYLSDSSDVGNGDDADSPTLDGDFSEYMWMENEEEFDKQVMQQLEEEALMEQCIEAMLEDEREIHNIHNQAMAANGVGVIDVRQPWSTGTDYVHPTM</sequence>
<evidence type="ECO:0008006" key="4">
    <source>
        <dbReference type="Google" id="ProtNLM"/>
    </source>
</evidence>
<comment type="caution">
    <text evidence="2">The sequence shown here is derived from an EMBL/GenBank/DDBJ whole genome shotgun (WGS) entry which is preliminary data.</text>
</comment>
<dbReference type="Proteomes" id="UP000502823">
    <property type="component" value="Unassembled WGS sequence"/>
</dbReference>
<keyword evidence="3" id="KW-1185">Reference proteome</keyword>
<dbReference type="InterPro" id="IPR040396">
    <property type="entry name" value="PAIP2-like"/>
</dbReference>
<reference evidence="3" key="1">
    <citation type="submission" date="2020-01" db="EMBL/GenBank/DDBJ databases">
        <title>Draft genome sequence of the Termite Coptotermes fromosanus.</title>
        <authorList>
            <person name="Itakura S."/>
            <person name="Yosikawa Y."/>
            <person name="Umezawa K."/>
        </authorList>
    </citation>
    <scope>NUCLEOTIDE SEQUENCE [LARGE SCALE GENOMIC DNA]</scope>
</reference>